<dbReference type="Pfam" id="PF18451">
    <property type="entry name" value="CdiA_C"/>
    <property type="match status" value="1"/>
</dbReference>
<proteinExistence type="predicted"/>
<evidence type="ECO:0000256" key="1">
    <source>
        <dbReference type="SAM" id="MobiDB-lite"/>
    </source>
</evidence>
<evidence type="ECO:0000313" key="3">
    <source>
        <dbReference type="EMBL" id="AEK61565.1"/>
    </source>
</evidence>
<dbReference type="Pfam" id="PF13018">
    <property type="entry name" value="ESPR"/>
    <property type="match status" value="1"/>
</dbReference>
<dbReference type="SUPFAM" id="SSF51126">
    <property type="entry name" value="Pectin lyase-like"/>
    <property type="match status" value="1"/>
</dbReference>
<dbReference type="GO" id="GO:0004549">
    <property type="term" value="F:tRNA-specific ribonuclease activity"/>
    <property type="evidence" value="ECO:0007669"/>
    <property type="project" value="InterPro"/>
</dbReference>
<keyword evidence="4" id="KW-1185">Reference proteome</keyword>
<feature type="domain" description="Filamentous haemagglutinin FhaB/tRNA nuclease CdiA-like TPS" evidence="2">
    <location>
        <begin position="84"/>
        <end position="204"/>
    </location>
</feature>
<dbReference type="NCBIfam" id="TIGR01731">
    <property type="entry name" value="fil_hemag_20aa"/>
    <property type="match status" value="34"/>
</dbReference>
<organism evidence="3 4">
    <name type="scientific">Collimonas fungivorans (strain Ter331)</name>
    <dbReference type="NCBI Taxonomy" id="1005048"/>
    <lineage>
        <taxon>Bacteria</taxon>
        <taxon>Pseudomonadati</taxon>
        <taxon>Pseudomonadota</taxon>
        <taxon>Betaproteobacteria</taxon>
        <taxon>Burkholderiales</taxon>
        <taxon>Oxalobacteraceae</taxon>
        <taxon>Collimonas</taxon>
    </lineage>
</organism>
<evidence type="ECO:0000313" key="4">
    <source>
        <dbReference type="Proteomes" id="UP000008392"/>
    </source>
</evidence>
<dbReference type="InterPro" id="IPR025157">
    <property type="entry name" value="Hemagglutinin_rpt"/>
</dbReference>
<dbReference type="NCBIfam" id="TIGR01901">
    <property type="entry name" value="adhes_NPXG"/>
    <property type="match status" value="1"/>
</dbReference>
<name>G0ABJ9_COLFT</name>
<dbReference type="Proteomes" id="UP000008392">
    <property type="component" value="Chromosome"/>
</dbReference>
<dbReference type="InterPro" id="IPR010069">
    <property type="entry name" value="CdiA_FHA1_rpt"/>
</dbReference>
<feature type="region of interest" description="Disordered" evidence="1">
    <location>
        <begin position="2843"/>
        <end position="2889"/>
    </location>
</feature>
<dbReference type="eggNOG" id="COG3210">
    <property type="taxonomic scope" value="Bacteria"/>
</dbReference>
<dbReference type="KEGG" id="cfu:CFU_1733"/>
<dbReference type="CDD" id="cd13442">
    <property type="entry name" value="CDI_toxin_Bp1026b-like"/>
    <property type="match status" value="1"/>
</dbReference>
<dbReference type="Pfam" id="PF05860">
    <property type="entry name" value="TPS"/>
    <property type="match status" value="1"/>
</dbReference>
<protein>
    <submittedName>
        <fullName evidence="3">Filamentous hemagglutinin family outer membrane protein</fullName>
    </submittedName>
</protein>
<evidence type="ECO:0000259" key="2">
    <source>
        <dbReference type="SMART" id="SM00912"/>
    </source>
</evidence>
<reference evidence="4" key="6">
    <citation type="submission" date="2011-05" db="EMBL/GenBank/DDBJ databases">
        <title>Complete sequence of Collimonas fungivorans Ter331.</title>
        <authorList>
            <person name="Leveau J.H."/>
        </authorList>
    </citation>
    <scope>NUCLEOTIDE SEQUENCE [LARGE SCALE GENOMIC DNA]</scope>
    <source>
        <strain evidence="4">Ter331</strain>
    </source>
</reference>
<accession>G0ABJ9</accession>
<dbReference type="Gene3D" id="3.40.1350.120">
    <property type="match status" value="1"/>
</dbReference>
<dbReference type="Gene3D" id="2.160.20.10">
    <property type="entry name" value="Single-stranded right-handed beta-helix, Pectin lyase-like"/>
    <property type="match status" value="1"/>
</dbReference>
<reference evidence="3 4" key="3">
    <citation type="journal article" date="2008" name="FEMS Microbiol. Ecol.">
        <title>Identification and characterization of genes underlying chitinolysis in Collimonas fungivorans Ter331.</title>
        <authorList>
            <person name="Fritsche K."/>
            <person name="de Boer W."/>
            <person name="Gerards S."/>
            <person name="van den Berg M."/>
            <person name="van Veen J.A."/>
            <person name="Leveau J.H."/>
        </authorList>
    </citation>
    <scope>NUCLEOTIDE SEQUENCE [LARGE SCALE GENOMIC DNA]</scope>
    <source>
        <strain evidence="3 4">Ter331</strain>
    </source>
</reference>
<reference evidence="3 4" key="4">
    <citation type="journal article" date="2010" name="Environ. Microbiol.">
        <title>The bacterial genus Collimonas: mycophagy, weathering and other adaptive solutions to life in oligotrophic soil environments.</title>
        <authorList>
            <person name="Leveau J.H."/>
            <person name="Uroz S."/>
            <person name="de Boer W."/>
        </authorList>
    </citation>
    <scope>NUCLEOTIDE SEQUENCE [LARGE SCALE GENOMIC DNA]</scope>
    <source>
        <strain evidence="3 4">Ter331</strain>
    </source>
</reference>
<dbReference type="InterPro" id="IPR012334">
    <property type="entry name" value="Pectin_lyas_fold"/>
</dbReference>
<dbReference type="RefSeq" id="WP_014005719.1">
    <property type="nucleotide sequence ID" value="NC_015856.1"/>
</dbReference>
<reference evidence="3 4" key="5">
    <citation type="journal article" date="2011" name="ISME J.">
        <title>Dual transcriptional profiling of a bacterial/fungal confrontation: Collimonas fungivorans versus Aspergillus niger.</title>
        <authorList>
            <person name="Mela F."/>
            <person name="Fritsche K."/>
            <person name="de Boer W."/>
            <person name="van Veen J.A."/>
            <person name="de Graaff L.H."/>
            <person name="van den Berg M."/>
            <person name="Leveau J.H."/>
        </authorList>
    </citation>
    <scope>NUCLEOTIDE SEQUENCE [LARGE SCALE GENOMIC DNA]</scope>
    <source>
        <strain evidence="3 4">Ter331</strain>
    </source>
</reference>
<gene>
    <name evidence="3" type="ordered locus">CFU_1733</name>
</gene>
<dbReference type="Pfam" id="PF13332">
    <property type="entry name" value="Fil_haemagg_2"/>
    <property type="match status" value="3"/>
</dbReference>
<dbReference type="InterPro" id="IPR024973">
    <property type="entry name" value="ESPR"/>
</dbReference>
<sequence length="3710" mass="368817">MNSQAYRVIFSKQRHALVVVAENVSNQTKGSGSQSGGIASWPLMRLVHLAVAVAALFGGVTAVNAQIVADPNAGGHRPAVGTTANGLPLVNIVAPNSSGLSHNQYNQFSVGSQGAILNNSPTISQTQQAGYVQGNPNLTNGSARIILNEVTGTSRSQLNGYIEVAGQRAQVIVANPNGISVAGGGFINTSRGVLTTGTPVLGSDGSLSGFRVTGGDIQIGSSGLSASNTDQLDLISRSVSVNGQLWANQLNVVTGTNQVNYSDLGVQIIAGDNNKPTVSIDIAQLGGMYANKIRLIGTEAGVGVASLGNVAAQAGDVNIDSQGKITLNGKTNATGGVTIHSADSVINTGTVYGQQAVQLSANGQIANSGTVAAQGDLTLFSGSINSTGVLGAGVDANGNASQAGSLNLIAAGGISATGQNLAGANVAMNGASLNLAHSQTSAAGNVALTARGGDIDHTGGNLQAAGAALNATGAVSNDQGQINVSQLTSNSAGLSNVGGNITQSGAGNTDITTTGALNNSTGIITTNGQNLAIRSASLNNNGGQINHAGAGAATIQSGATTNAQGVIGSNGQLILTAGSLNNQAGRLGSAGTANVHVTGDIGNAQGTMQSGGALTVAGNNIDNTTGTISSLNADGLVLTASGQLTNAANGVVGGNGDLNLSAGSVFNGGKITASNNLTSVVAGGVDNSNGLLAAGKNLTASAAAIKNANGTIDASNVTLAVPQLDNSNGKISSNQLTIRSANLTNQHGQISQFGSDLTTIAVAGALDNSNGGLLQINGSDLNISTQSLVNDSGTIAHAGSGTFAISDAGGLSNKNGNIATNGQLNLAAGSLNNQAGHITSTGQANIRLTGDIGNAQGTIQSGKALTVAGNNVDNAAGTVTSLSADGLTLTASGQLTNAASGIIGGNGDLNLSAGSVVNGGKITASNNLISAVASSFDNSNGLLAAGKNLTASAISTKNANGTIDAANVALTIPQLDNSSGKITGDQLAIHSTNLINQHGQISQFGNSATNIAVAGALDNSSGGLLQTNGSDLNITSQALVNDGGTIAHSGVGALTINNIGAVSNKNGNIGTNGQLSLTANSLNNQAGSITAKGLENIRVAGDIANALGTIQAGGALAAAGANVDNTAGNITSLNADGLTLTASGQLTNANAGTIAGNGDLALTAASAVNGGKITGKRNVTATVANSFDNSNGKLAAGIAVTVSAASFKNANGVVDAAAVALTVPQLDNSSGKITADQISIVSANLANQHGQIIQYGTAATTIAVGGTLDNSNGGLLQTNSADLSLTPLALNNTGGTIALSGSGALTISVANGAGSLSNAGGSIGGNGQTTVSAASIANQGGSVFAQNQLNVTASQGGVDNSAGGYIGGSSLNLNAAHGQINNSSGKIEGTQQAVTLNAQSLNNAGGTVQSIGAAPLNITTAQAISNTVANSVGGFIGGSGTVNLNAGSFDNSGGTVYGKNNLVLQSNGALTNNYGVIQGAASVTASAAGALNNANGRIEANGSSATFTVSGSGIDNTSGRIANTGNGLSQINGGSQVVNRQGTIGGNGELDINAGNLDNSQQGQVIAGGNLVLNTGGTVNNNAGNLYAGQNVQLNQGGAVLTNVGGRIGAAGNTMLNVASLDNTFGLVGSTSGAGSDIGIAASSFNNNLGTVASGRDLSITAPTIANNGKVVAGRDATINLQGDYANTAGNLLTANRNLTLNTTGNLINTGTLAAVAGLTLNAANVDNQSTGLINSSATTIQASNAITNTGRIYGDDIALGAQSLTNDVDVGSGQAGAIAARNSINIGAANVVNREHAIIQSLGDMTFARTLDANHKAVGTADSITNSSAIIDAGGNLVFQTVQLNNTNAHFATTQQVDPTQTTHVTQYATWVEPTVWYTPDQVTWSDSGDGGIVLVVPGNNRFEKFYKQDYTQTVSKTVVTSSDPGKISSGGGMVLSGNITNDKSTIIAGGTLSGTTGNINNIGATGTTDTVSHMTANENYYHYVDGHPHQNHYNYDNGGAAYDVALPSTPLALQVWTVQQNTAPNSGANPALGQGVGAIAVPTVGGLALGANQGSQTVTGPGGYGVTAAGGTAGNGAGADGNNQGIAAAGGTAGGSAGVGGSNQGVAAAGGTAGGGTKTSGNTQTVGSARNPLPNLVLPNNRLFTIQANPGQHFLVATDPAFTNYGNFLSSDYMLGLLGISPQSTEKRLGDGFYEQKLVNDQVAQLTGKRFLGDYASNEEEYKSLMEAGVATAKQFQLTPGIALTAEQMASLTSDIVWMVSQDVTLPDGSHAQVLAPVVYLTRADAGDIAPTGALISGKDIDLTINGTLKNGGTLQSSNNMIVQATDIANTGNIRSTGADGAVILVAQNDILNNGGSISGHRVGILAGRDVTMSTDAVSATGAQGTNIALSRVASVNADQLSVQAGRDINLVAAAVNTTGDAALSAGRDLNLTTVSTQRSYNVTYNSDNHLYENKTQVNGSAINAGGNLALIAGQDLNVAAATVNAGAQLAAVAGRDVNIGTAQQTSSVDQAIYTTSHGMLSSSSSRSQMNSDTTDAVGSSFTGKSIAIQSGRDTNVQGSQVIAKDDLSMNAGRDLNIVSAQQTSKDSFSAEEKKSGFSGSFLTGVSVGKNAQDQHQNGTSVNQIGSDISGGNVYTSSGRDTTITASAVTADNNIAINAGRDVNVLAAANTQTSQNDGHSSGTSIGVMGGANFRFTNYSNTSAEQNGSGNSATQSTSLISANGGNLSMQAGLDKQYKGTGQGNVTTQGAELLAKNQMSIGGNAVDLQAIQDSSSSQFHAETHSVTLGSSLTGAIGGALTKIGDMATESQNTSNDRLKGALALKAGYDAYKLASGASATVSSAEATDPNPSSSGGGIGISVNLGTSQSRQDSKNNATQARGTTAQASTIAITSREGDISMEGAKLQAQDISLDAAKNINLSAAKSTADLQSSNSGSSAGIGATLGSNGQQTGLSFQIGASVSKGHANGTETTYDNTQISATNQLSVKSGGDLNMKGAQLAGNKVTADVGGDLNIWTLQNVSNFDSKQESGGFSLSICVPPICVGQMVNGSVSFAKQTIDHNYQSAVGQSGIAAGNGGFDISVKGNTDLKGAAITSTATPDKNSLQTASLTYSDLTNTQHTNSESVSVSVSTGTVASNLTANVLGNLGGNTGMPKSGDETSSTNSVISPAKITITGSGDAQSQANATTLTSRDAATANQSLVNTLTLQQAQDLQAQQQKQQENQRAANLVGAVLTNVVGDIAQSNNLAEGSPEKMALHGIVGLIEAKIGGTSAAGGIAAAMGAEAMAPILSNYLLSQGYVNDPRDPAGQKNYNDMMNLGATLVGAASGALAGGSVQSANAGANTGLMVDANNRQLHPKEQALGKQLADASNGKYTQEQIDNALRRAGITGTSVYADKADIVPDVSKPGALYDAQNFRPAADGSKMFVETLAPIDPGVIAYVQAATGGSKSPYYWSDAAVAASSVTSTSYPQSLPPAPSGTYRASVVVNGVTYFPLVANCPAAGCMTGDSIASALGDSATTAYLSAVQKQAERDLNIGSAVLGVAGSAVRAMGTLAELGQASTAANRIASLLEQPLPLGKGTLTGDLAVPPQNASSDMVRSFARQNESAQTLANYGLKVEQLPETGTPGGNPDLKINGSLADVYAPTSKNVQTIADTLAYKVQQQAPNIVINLNDSILTSSQIIQQLLTTPVPGLNSVYFIKNGITTLVKF</sequence>
<reference evidence="3 4" key="2">
    <citation type="journal article" date="2006" name="J. Microbiol. Methods">
        <title>Genomic flank-sequencing of plasposon insertion sites for rapid identification of functional genes.</title>
        <authorList>
            <person name="Leveau J.H."/>
            <person name="Gerards S."/>
            <person name="Fritsche K."/>
            <person name="Zondag G."/>
            <person name="van Veen J.A."/>
        </authorList>
    </citation>
    <scope>NUCLEOTIDE SEQUENCE [LARGE SCALE GENOMIC DNA]</scope>
    <source>
        <strain evidence="3 4">Ter331</strain>
    </source>
</reference>
<dbReference type="EMBL" id="CP002745">
    <property type="protein sequence ID" value="AEK61565.1"/>
    <property type="molecule type" value="Genomic_DNA"/>
</dbReference>
<dbReference type="SMART" id="SM00912">
    <property type="entry name" value="Haemagg_act"/>
    <property type="match status" value="1"/>
</dbReference>
<dbReference type="InterPro" id="IPR033806">
    <property type="entry name" value="CDI_toxin_Bp1026b-like"/>
</dbReference>
<dbReference type="InterPro" id="IPR011050">
    <property type="entry name" value="Pectin_lyase_fold/virulence"/>
</dbReference>
<feature type="compositionally biased region" description="Polar residues" evidence="1">
    <location>
        <begin position="2863"/>
        <end position="2882"/>
    </location>
</feature>
<dbReference type="InterPro" id="IPR040559">
    <property type="entry name" value="CdiA_C"/>
</dbReference>
<reference evidence="3 4" key="1">
    <citation type="journal article" date="2004" name="Environ. Microbiol.">
        <title>Phylogeny-function analysis of (meta)genomic libraries: screening for expression of ribosomal RNA genes by large-insert library fluorescent in situ hybridization (LIL-FISH).</title>
        <authorList>
            <person name="Leveau J.H."/>
            <person name="Gerards S."/>
            <person name="de Boer W."/>
            <person name="van Veen J.A."/>
        </authorList>
    </citation>
    <scope>NUCLEOTIDE SEQUENCE [LARGE SCALE GENOMIC DNA]</scope>
    <source>
        <strain evidence="3 4">Ter331</strain>
    </source>
</reference>
<feature type="region of interest" description="Disordered" evidence="1">
    <location>
        <begin position="2111"/>
        <end position="2136"/>
    </location>
</feature>
<dbReference type="InterPro" id="IPR008638">
    <property type="entry name" value="FhaB/CdiA-like_TPS"/>
</dbReference>
<dbReference type="HOGENOM" id="CLU_000043_2_1_4"/>
<dbReference type="STRING" id="1005048.CFU_1733"/>